<accession>A0A2P2J0M0</accession>
<reference evidence="2" key="1">
    <citation type="submission" date="2018-02" db="EMBL/GenBank/DDBJ databases">
        <title>Rhizophora mucronata_Transcriptome.</title>
        <authorList>
            <person name="Meera S.P."/>
            <person name="Sreeshan A."/>
            <person name="Augustine A."/>
        </authorList>
    </citation>
    <scope>NUCLEOTIDE SEQUENCE</scope>
    <source>
        <tissue evidence="2">Leaf</tissue>
    </source>
</reference>
<keyword evidence="1" id="KW-0812">Transmembrane</keyword>
<sequence length="70" mass="7955">MIDIPKTIPIYFMTISSVAPVSINTSSCLEAATPHIYVSIYLLAFQLTSYLLQTYKTKRTRRSQSLFSSF</sequence>
<feature type="transmembrane region" description="Helical" evidence="1">
    <location>
        <begin position="34"/>
        <end position="52"/>
    </location>
</feature>
<dbReference type="EMBL" id="GGEC01006543">
    <property type="protein sequence ID" value="MBW87026.1"/>
    <property type="molecule type" value="Transcribed_RNA"/>
</dbReference>
<organism evidence="2">
    <name type="scientific">Rhizophora mucronata</name>
    <name type="common">Asiatic mangrove</name>
    <dbReference type="NCBI Taxonomy" id="61149"/>
    <lineage>
        <taxon>Eukaryota</taxon>
        <taxon>Viridiplantae</taxon>
        <taxon>Streptophyta</taxon>
        <taxon>Embryophyta</taxon>
        <taxon>Tracheophyta</taxon>
        <taxon>Spermatophyta</taxon>
        <taxon>Magnoliopsida</taxon>
        <taxon>eudicotyledons</taxon>
        <taxon>Gunneridae</taxon>
        <taxon>Pentapetalae</taxon>
        <taxon>rosids</taxon>
        <taxon>fabids</taxon>
        <taxon>Malpighiales</taxon>
        <taxon>Rhizophoraceae</taxon>
        <taxon>Rhizophora</taxon>
    </lineage>
</organism>
<proteinExistence type="predicted"/>
<protein>
    <submittedName>
        <fullName evidence="2">Uncharacterized protein</fullName>
    </submittedName>
</protein>
<evidence type="ECO:0000313" key="2">
    <source>
        <dbReference type="EMBL" id="MBW87026.1"/>
    </source>
</evidence>
<keyword evidence="1" id="KW-0472">Membrane</keyword>
<name>A0A2P2J0M0_RHIMU</name>
<keyword evidence="1" id="KW-1133">Transmembrane helix</keyword>
<evidence type="ECO:0000256" key="1">
    <source>
        <dbReference type="SAM" id="Phobius"/>
    </source>
</evidence>
<dbReference type="AlphaFoldDB" id="A0A2P2J0M0"/>